<feature type="compositionally biased region" description="Polar residues" evidence="1">
    <location>
        <begin position="175"/>
        <end position="198"/>
    </location>
</feature>
<dbReference type="HOGENOM" id="CLU_744140_0_0_1"/>
<dbReference type="Proteomes" id="UP000019374">
    <property type="component" value="Unassembled WGS sequence"/>
</dbReference>
<dbReference type="AlphaFoldDB" id="T5AD18"/>
<evidence type="ECO:0000256" key="1">
    <source>
        <dbReference type="SAM" id="MobiDB-lite"/>
    </source>
</evidence>
<feature type="region of interest" description="Disordered" evidence="1">
    <location>
        <begin position="273"/>
        <end position="364"/>
    </location>
</feature>
<name>T5AD18_OPHSC</name>
<feature type="compositionally biased region" description="Polar residues" evidence="1">
    <location>
        <begin position="273"/>
        <end position="288"/>
    </location>
</feature>
<accession>T5AD18</accession>
<evidence type="ECO:0000313" key="2">
    <source>
        <dbReference type="EMBL" id="EQL03360.1"/>
    </source>
</evidence>
<gene>
    <name evidence="2" type="ORF">OCS_00936</name>
</gene>
<organism evidence="2 3">
    <name type="scientific">Ophiocordyceps sinensis (strain Co18 / CGMCC 3.14243)</name>
    <name type="common">Yarsagumba caterpillar fungus</name>
    <name type="synonym">Hirsutella sinensis</name>
    <dbReference type="NCBI Taxonomy" id="911162"/>
    <lineage>
        <taxon>Eukaryota</taxon>
        <taxon>Fungi</taxon>
        <taxon>Dikarya</taxon>
        <taxon>Ascomycota</taxon>
        <taxon>Pezizomycotina</taxon>
        <taxon>Sordariomycetes</taxon>
        <taxon>Hypocreomycetidae</taxon>
        <taxon>Hypocreales</taxon>
        <taxon>Ophiocordycipitaceae</taxon>
        <taxon>Ophiocordyceps</taxon>
    </lineage>
</organism>
<dbReference type="EMBL" id="KE652216">
    <property type="protein sequence ID" value="EQL03360.1"/>
    <property type="molecule type" value="Genomic_DNA"/>
</dbReference>
<dbReference type="eggNOG" id="ENOG502R9TJ">
    <property type="taxonomic scope" value="Eukaryota"/>
</dbReference>
<protein>
    <submittedName>
        <fullName evidence="2">Uncharacterized protein</fullName>
    </submittedName>
</protein>
<feature type="compositionally biased region" description="Polar residues" evidence="1">
    <location>
        <begin position="342"/>
        <end position="352"/>
    </location>
</feature>
<feature type="region of interest" description="Disordered" evidence="1">
    <location>
        <begin position="160"/>
        <end position="241"/>
    </location>
</feature>
<sequence>MPWRGPPVADFDQQPQYRWQFWQVGFQEDDLFGELHQRFNTMPYPGYIQDPDAFHNDVASIARDATDKQVFLAHLQERRDKRLAELSNFRHKLFRLLRVGFTRLSDDQLFHLSRHNRFASLDTVVGLYASLLAANQDGQEPSLDRFLSADELRAANMKLDAAQPEPSPPSKPTEQHTGAIQSIMPTPPHQTSISSTQAEPAAPSPTAHTQPIQENKKRQASPSPKNNTQRHAKRQRIEADQPEAAPAFTTQFHGSVVSDPPLELKAQAVDENIGSNDQHSIRTNNGPNVSAAAMKRRANPRTAETRSSPTRKRFAGTEPTPKAPPKARTRRARGRDLELNPAGSSQTPASNPRRSKRIAANAGR</sequence>
<reference evidence="2 3" key="1">
    <citation type="journal article" date="2013" name="Chin. Sci. Bull.">
        <title>Genome survey uncovers the secrets of sex and lifestyle in caterpillar fungus.</title>
        <authorList>
            <person name="Hu X."/>
            <person name="Zhang Y."/>
            <person name="Xiao G."/>
            <person name="Zheng P."/>
            <person name="Xia Y."/>
            <person name="Zhang X."/>
            <person name="St Leger R.J."/>
            <person name="Liu X."/>
            <person name="Wang C."/>
        </authorList>
    </citation>
    <scope>NUCLEOTIDE SEQUENCE [LARGE SCALE GENOMIC DNA]</scope>
    <source>
        <strain evidence="3">Co18 / CGMCC 3.14243</strain>
        <tissue evidence="2">Fruit-body</tissue>
    </source>
</reference>
<proteinExistence type="predicted"/>
<evidence type="ECO:0000313" key="3">
    <source>
        <dbReference type="Proteomes" id="UP000019374"/>
    </source>
</evidence>